<proteinExistence type="predicted"/>
<feature type="non-terminal residue" evidence="1">
    <location>
        <position position="1"/>
    </location>
</feature>
<gene>
    <name evidence="1" type="ORF">LCGC14_3004140</name>
</gene>
<reference evidence="1" key="1">
    <citation type="journal article" date="2015" name="Nature">
        <title>Complex archaea that bridge the gap between prokaryotes and eukaryotes.</title>
        <authorList>
            <person name="Spang A."/>
            <person name="Saw J.H."/>
            <person name="Jorgensen S.L."/>
            <person name="Zaremba-Niedzwiedzka K."/>
            <person name="Martijn J."/>
            <person name="Lind A.E."/>
            <person name="van Eijk R."/>
            <person name="Schleper C."/>
            <person name="Guy L."/>
            <person name="Ettema T.J."/>
        </authorList>
    </citation>
    <scope>NUCLEOTIDE SEQUENCE</scope>
</reference>
<dbReference type="AlphaFoldDB" id="A0A0F8ZRB2"/>
<comment type="caution">
    <text evidence="1">The sequence shown here is derived from an EMBL/GenBank/DDBJ whole genome shotgun (WGS) entry which is preliminary data.</text>
</comment>
<accession>A0A0F8ZRB2</accession>
<name>A0A0F8ZRB2_9ZZZZ</name>
<protein>
    <submittedName>
        <fullName evidence="1">Uncharacterized protein</fullName>
    </submittedName>
</protein>
<sequence length="311" mass="34920">VTTIEQGEILDRCIWTRQGANNVLLTENDPVYLQAIKNSERIEKKVSLRDVKIGNTIVLSNGIIGQYMGCFHLVNMTYGDNYYGKNDPATIEIAKTPKHFFYIKGTGTGHAEGDTYMGISSPKISELSDASTVLKIKDTEQMINKRFANGEAGLESASDREGRAIGVVARTKEKTSMEIELIYLTDAKAFVEAKGKLAKDNGVYWYGNALIAEVNGHWVESKTSQLEDRRAYPGRHDLVVGDTICLQSLQHNLTMIRKDNIRYGEKPPQNRWMSKPSHVVEEALITDCKWHLPLLVYISPVTQNKFELPLP</sequence>
<dbReference type="EMBL" id="LAZR01061983">
    <property type="protein sequence ID" value="KKK62456.1"/>
    <property type="molecule type" value="Genomic_DNA"/>
</dbReference>
<organism evidence="1">
    <name type="scientific">marine sediment metagenome</name>
    <dbReference type="NCBI Taxonomy" id="412755"/>
    <lineage>
        <taxon>unclassified sequences</taxon>
        <taxon>metagenomes</taxon>
        <taxon>ecological metagenomes</taxon>
    </lineage>
</organism>
<evidence type="ECO:0000313" key="1">
    <source>
        <dbReference type="EMBL" id="KKK62456.1"/>
    </source>
</evidence>